<dbReference type="InterPro" id="IPR001387">
    <property type="entry name" value="Cro/C1-type_HTH"/>
</dbReference>
<comment type="caution">
    <text evidence="2">The sequence shown here is derived from an EMBL/GenBank/DDBJ whole genome shotgun (WGS) entry which is preliminary data.</text>
</comment>
<dbReference type="Pfam" id="PF01381">
    <property type="entry name" value="HTH_3"/>
    <property type="match status" value="1"/>
</dbReference>
<evidence type="ECO:0000259" key="1">
    <source>
        <dbReference type="PROSITE" id="PS50943"/>
    </source>
</evidence>
<dbReference type="Gene3D" id="1.10.260.40">
    <property type="entry name" value="lambda repressor-like DNA-binding domains"/>
    <property type="match status" value="1"/>
</dbReference>
<protein>
    <submittedName>
        <fullName evidence="2">Helix-turn-helix transcriptional regulator</fullName>
    </submittedName>
</protein>
<dbReference type="CDD" id="cd00093">
    <property type="entry name" value="HTH_XRE"/>
    <property type="match status" value="1"/>
</dbReference>
<accession>A0A9X1LXH2</accession>
<reference evidence="2" key="1">
    <citation type="submission" date="2021-04" db="EMBL/GenBank/DDBJ databases">
        <title>Microbacterium tenobrionis sp. nov. and Microbacterium allomyrinae sp. nov., isolated from larvae of Tenobrio molitor and Allomyrina dichotoma, respectively.</title>
        <authorList>
            <person name="Lee S.D."/>
        </authorList>
    </citation>
    <scope>NUCLEOTIDE SEQUENCE</scope>
    <source>
        <strain evidence="2">BWT-G7</strain>
    </source>
</reference>
<keyword evidence="3" id="KW-1185">Reference proteome</keyword>
<evidence type="ECO:0000313" key="2">
    <source>
        <dbReference type="EMBL" id="MCC2033895.1"/>
    </source>
</evidence>
<proteinExistence type="predicted"/>
<evidence type="ECO:0000313" key="3">
    <source>
        <dbReference type="Proteomes" id="UP001139354"/>
    </source>
</evidence>
<gene>
    <name evidence="2" type="ORF">KEC57_17040</name>
</gene>
<dbReference type="SMART" id="SM00530">
    <property type="entry name" value="HTH_XRE"/>
    <property type="match status" value="1"/>
</dbReference>
<dbReference type="AlphaFoldDB" id="A0A9X1LXH2"/>
<feature type="domain" description="HTH cro/C1-type" evidence="1">
    <location>
        <begin position="27"/>
        <end position="73"/>
    </location>
</feature>
<dbReference type="PROSITE" id="PS50943">
    <property type="entry name" value="HTH_CROC1"/>
    <property type="match status" value="1"/>
</dbReference>
<name>A0A9X1LXH2_9MICO</name>
<dbReference type="InterPro" id="IPR010982">
    <property type="entry name" value="Lambda_DNA-bd_dom_sf"/>
</dbReference>
<sequence length="92" mass="10249">MSMQPIVDPKFSLDFSDRMWLASRRSGLSVQELAERLEVSRNTVSAWINGHNRPRSRDLKAFALATGYPLAWLETGEAPTPVGPEGSPVTHR</sequence>
<organism evidence="2 3">
    <name type="scientific">Microbacterium allomyrinae</name>
    <dbReference type="NCBI Taxonomy" id="2830666"/>
    <lineage>
        <taxon>Bacteria</taxon>
        <taxon>Bacillati</taxon>
        <taxon>Actinomycetota</taxon>
        <taxon>Actinomycetes</taxon>
        <taxon>Micrococcales</taxon>
        <taxon>Microbacteriaceae</taxon>
        <taxon>Microbacterium</taxon>
    </lineage>
</organism>
<dbReference type="SUPFAM" id="SSF47413">
    <property type="entry name" value="lambda repressor-like DNA-binding domains"/>
    <property type="match status" value="1"/>
</dbReference>
<dbReference type="GO" id="GO:0003677">
    <property type="term" value="F:DNA binding"/>
    <property type="evidence" value="ECO:0007669"/>
    <property type="project" value="InterPro"/>
</dbReference>
<dbReference type="Proteomes" id="UP001139354">
    <property type="component" value="Unassembled WGS sequence"/>
</dbReference>
<dbReference type="EMBL" id="JAGTTN010000008">
    <property type="protein sequence ID" value="MCC2033895.1"/>
    <property type="molecule type" value="Genomic_DNA"/>
</dbReference>